<organism evidence="1 2">
    <name type="scientific">Cymbomonas tetramitiformis</name>
    <dbReference type="NCBI Taxonomy" id="36881"/>
    <lineage>
        <taxon>Eukaryota</taxon>
        <taxon>Viridiplantae</taxon>
        <taxon>Chlorophyta</taxon>
        <taxon>Pyramimonadophyceae</taxon>
        <taxon>Pyramimonadales</taxon>
        <taxon>Pyramimonadaceae</taxon>
        <taxon>Cymbomonas</taxon>
    </lineage>
</organism>
<evidence type="ECO:0000313" key="2">
    <source>
        <dbReference type="Proteomes" id="UP001190700"/>
    </source>
</evidence>
<dbReference type="EMBL" id="LGRX02028058">
    <property type="protein sequence ID" value="KAK3248465.1"/>
    <property type="molecule type" value="Genomic_DNA"/>
</dbReference>
<dbReference type="Proteomes" id="UP001190700">
    <property type="component" value="Unassembled WGS sequence"/>
</dbReference>
<accession>A0AAE0C6J7</accession>
<gene>
    <name evidence="1" type="ORF">CYMTET_42073</name>
</gene>
<sequence length="73" mass="8245">MRILLRYAHRKNFHISPLSIVVEFLIDAWSQVRKSAQRPALAGPQASDTPSVFSLPGYFCALPFQSYTHVRGV</sequence>
<proteinExistence type="predicted"/>
<name>A0AAE0C6J7_9CHLO</name>
<evidence type="ECO:0000313" key="1">
    <source>
        <dbReference type="EMBL" id="KAK3248465.1"/>
    </source>
</evidence>
<reference evidence="1 2" key="1">
    <citation type="journal article" date="2015" name="Genome Biol. Evol.">
        <title>Comparative Genomics of a Bacterivorous Green Alga Reveals Evolutionary Causalities and Consequences of Phago-Mixotrophic Mode of Nutrition.</title>
        <authorList>
            <person name="Burns J.A."/>
            <person name="Paasch A."/>
            <person name="Narechania A."/>
            <person name="Kim E."/>
        </authorList>
    </citation>
    <scope>NUCLEOTIDE SEQUENCE [LARGE SCALE GENOMIC DNA]</scope>
    <source>
        <strain evidence="1 2">PLY_AMNH</strain>
    </source>
</reference>
<protein>
    <submittedName>
        <fullName evidence="1">Uncharacterized protein</fullName>
    </submittedName>
</protein>
<keyword evidence="2" id="KW-1185">Reference proteome</keyword>
<comment type="caution">
    <text evidence="1">The sequence shown here is derived from an EMBL/GenBank/DDBJ whole genome shotgun (WGS) entry which is preliminary data.</text>
</comment>
<dbReference type="AlphaFoldDB" id="A0AAE0C6J7"/>